<dbReference type="AlphaFoldDB" id="A0AAN0W565"/>
<dbReference type="Proteomes" id="UP000031861">
    <property type="component" value="Plasmid pBFI_3"/>
</dbReference>
<geneLocation type="plasmid" evidence="1 2">
    <name>pBFI_3</name>
</geneLocation>
<evidence type="ECO:0000313" key="2">
    <source>
        <dbReference type="Proteomes" id="UP000031861"/>
    </source>
</evidence>
<organism evidence="1 2">
    <name type="scientific">Bacillus cereus 03BB108</name>
    <dbReference type="NCBI Taxonomy" id="451709"/>
    <lineage>
        <taxon>Bacteria</taxon>
        <taxon>Bacillati</taxon>
        <taxon>Bacillota</taxon>
        <taxon>Bacilli</taxon>
        <taxon>Bacillales</taxon>
        <taxon>Bacillaceae</taxon>
        <taxon>Bacillus</taxon>
        <taxon>Bacillus cereus group</taxon>
    </lineage>
</organism>
<gene>
    <name evidence="1" type="ORF">AK40_6070</name>
</gene>
<accession>A0AAN0W565</accession>
<dbReference type="RefSeq" id="WP_001996359.1">
    <property type="nucleotide sequence ID" value="NZ_CP009640.1"/>
</dbReference>
<evidence type="ECO:0000313" key="1">
    <source>
        <dbReference type="EMBL" id="AJI09102.1"/>
    </source>
</evidence>
<reference evidence="1 2" key="1">
    <citation type="journal article" date="2015" name="Genome Announc.">
        <title>Complete genome sequences for 35 biothreat assay-relevant bacillus species.</title>
        <authorList>
            <person name="Johnson S.L."/>
            <person name="Daligault H.E."/>
            <person name="Davenport K.W."/>
            <person name="Jaissle J."/>
            <person name="Frey K.G."/>
            <person name="Ladner J.T."/>
            <person name="Broomall S.M."/>
            <person name="Bishop-Lilly K.A."/>
            <person name="Bruce D.C."/>
            <person name="Gibbons H.S."/>
            <person name="Coyne S.R."/>
            <person name="Lo C.C."/>
            <person name="Meincke L."/>
            <person name="Munk A.C."/>
            <person name="Koroleva G.I."/>
            <person name="Rosenzweig C.N."/>
            <person name="Palacios G.F."/>
            <person name="Redden C.L."/>
            <person name="Minogue T.D."/>
            <person name="Chain P.S."/>
        </authorList>
    </citation>
    <scope>NUCLEOTIDE SEQUENCE [LARGE SCALE GENOMIC DNA]</scope>
    <source>
        <strain evidence="1 2">03BB108</strain>
    </source>
</reference>
<protein>
    <submittedName>
        <fullName evidence="1">Uncharacterized protein</fullName>
    </submittedName>
</protein>
<sequence length="109" mass="13140">MYAITDKETLTTFFESFFKNHPIKNDVFIIEANGKHFVFENDTVIDMIKHFDQKQQDYIRRQLQLYNYLNQDLSICLIQIACDYVRTLVREHEKEDCKILPLQSIYNLN</sequence>
<name>A0AAN0W565_BACCE</name>
<dbReference type="EMBL" id="CP009640">
    <property type="protein sequence ID" value="AJI09102.1"/>
    <property type="molecule type" value="Genomic_DNA"/>
</dbReference>
<proteinExistence type="predicted"/>
<keyword evidence="1" id="KW-0614">Plasmid</keyword>